<keyword evidence="4" id="KW-1185">Reference proteome</keyword>
<dbReference type="EMBL" id="FONG01000018">
    <property type="protein sequence ID" value="SFF54911.1"/>
    <property type="molecule type" value="Genomic_DNA"/>
</dbReference>
<dbReference type="Gene3D" id="3.40.50.720">
    <property type="entry name" value="NAD(P)-binding Rossmann-like Domain"/>
    <property type="match status" value="1"/>
</dbReference>
<dbReference type="PANTHER" id="PTHR42760">
    <property type="entry name" value="SHORT-CHAIN DEHYDROGENASES/REDUCTASES FAMILY MEMBER"/>
    <property type="match status" value="1"/>
</dbReference>
<feature type="compositionally biased region" description="Basic and acidic residues" evidence="2">
    <location>
        <begin position="1"/>
        <end position="10"/>
    </location>
</feature>
<dbReference type="GO" id="GO:0016616">
    <property type="term" value="F:oxidoreductase activity, acting on the CH-OH group of donors, NAD or NADP as acceptor"/>
    <property type="evidence" value="ECO:0007669"/>
    <property type="project" value="TreeGrafter"/>
</dbReference>
<proteinExistence type="inferred from homology"/>
<accession>A0A1I2JQE7</accession>
<dbReference type="Pfam" id="PF13561">
    <property type="entry name" value="adh_short_C2"/>
    <property type="match status" value="1"/>
</dbReference>
<evidence type="ECO:0000256" key="2">
    <source>
        <dbReference type="SAM" id="MobiDB-lite"/>
    </source>
</evidence>
<comment type="similarity">
    <text evidence="1">Belongs to the short-chain dehydrogenases/reductases (SDR) family.</text>
</comment>
<protein>
    <submittedName>
        <fullName evidence="3">Enoyl-(Acyl carrier protein) reductase</fullName>
    </submittedName>
</protein>
<evidence type="ECO:0000313" key="4">
    <source>
        <dbReference type="Proteomes" id="UP000199323"/>
    </source>
</evidence>
<evidence type="ECO:0000313" key="3">
    <source>
        <dbReference type="EMBL" id="SFF54911.1"/>
    </source>
</evidence>
<sequence>MTKGLARDLGPRGITVNLVHPGPTDTAANPSDGPYAPAIRAVTALDRYADPDEIASAVAFLASPAASYITSAALHAGGGFTV</sequence>
<name>A0A1I2JQE7_9ACTN</name>
<dbReference type="PANTHER" id="PTHR42760:SF50">
    <property type="entry name" value="SHORT-CHAIN DEHYDROGENASE-RELATED"/>
    <property type="match status" value="1"/>
</dbReference>
<dbReference type="InterPro" id="IPR002347">
    <property type="entry name" value="SDR_fam"/>
</dbReference>
<dbReference type="PRINTS" id="PR00081">
    <property type="entry name" value="GDHRDH"/>
</dbReference>
<dbReference type="SUPFAM" id="SSF51735">
    <property type="entry name" value="NAD(P)-binding Rossmann-fold domains"/>
    <property type="match status" value="1"/>
</dbReference>
<gene>
    <name evidence="3" type="ORF">SAMN05216251_118111</name>
</gene>
<feature type="region of interest" description="Disordered" evidence="2">
    <location>
        <begin position="1"/>
        <end position="33"/>
    </location>
</feature>
<dbReference type="InterPro" id="IPR036291">
    <property type="entry name" value="NAD(P)-bd_dom_sf"/>
</dbReference>
<organism evidence="3 4">
    <name type="scientific">Actinacidiphila alni</name>
    <dbReference type="NCBI Taxonomy" id="380248"/>
    <lineage>
        <taxon>Bacteria</taxon>
        <taxon>Bacillati</taxon>
        <taxon>Actinomycetota</taxon>
        <taxon>Actinomycetes</taxon>
        <taxon>Kitasatosporales</taxon>
        <taxon>Streptomycetaceae</taxon>
        <taxon>Actinacidiphila</taxon>
    </lineage>
</organism>
<evidence type="ECO:0000256" key="1">
    <source>
        <dbReference type="ARBA" id="ARBA00006484"/>
    </source>
</evidence>
<reference evidence="3 4" key="1">
    <citation type="submission" date="2016-10" db="EMBL/GenBank/DDBJ databases">
        <authorList>
            <person name="de Groot N.N."/>
        </authorList>
    </citation>
    <scope>NUCLEOTIDE SEQUENCE [LARGE SCALE GENOMIC DNA]</scope>
    <source>
        <strain evidence="3 4">CGMCC 4.3510</strain>
    </source>
</reference>
<dbReference type="AlphaFoldDB" id="A0A1I2JQE7"/>
<dbReference type="STRING" id="380248.SAMN05216251_118111"/>
<dbReference type="Proteomes" id="UP000199323">
    <property type="component" value="Unassembled WGS sequence"/>
</dbReference>
<dbReference type="RefSeq" id="WP_322936248.1">
    <property type="nucleotide sequence ID" value="NZ_FONG01000018.1"/>
</dbReference>